<keyword evidence="1" id="KW-0614">Plasmid</keyword>
<proteinExistence type="predicted"/>
<evidence type="ECO:0000313" key="1">
    <source>
        <dbReference type="EMBL" id="WBG93605.1"/>
    </source>
</evidence>
<dbReference type="RefSeq" id="WP_269950782.1">
    <property type="nucleotide sequence ID" value="NZ_CP104761.1"/>
</dbReference>
<accession>A0AAJ5UCP5</accession>
<geneLocation type="plasmid" evidence="1 2">
    <name>pGABEKP28_3</name>
</geneLocation>
<gene>
    <name evidence="1" type="ORF">N5580_22045</name>
</gene>
<reference evidence="1 2" key="1">
    <citation type="journal article" date="2022" name="J Glob Antimicrob Resist">
        <title>First complete genome of a multidrug resistant strain of the novel human pathogen Kalamiella piersonii (GABEKP28) identified in human saliva.</title>
        <authorList>
            <person name="McDonagh F."/>
            <person name="Singh N.K."/>
            <person name="Venkateswaran K."/>
            <person name="Lonappan A.M."/>
            <person name="Hallahan B."/>
            <person name="Tuohy A."/>
            <person name="Burke L."/>
            <person name="Kovarova A."/>
            <person name="Miliotis G."/>
        </authorList>
    </citation>
    <scope>NUCLEOTIDE SEQUENCE [LARGE SCALE GENOMIC DNA]</scope>
    <source>
        <strain evidence="1 2">GABEKP28</strain>
    </source>
</reference>
<dbReference type="Proteomes" id="UP001211544">
    <property type="component" value="Plasmid pGABEKP28_3"/>
</dbReference>
<organism evidence="1 2">
    <name type="scientific">Pantoea piersonii</name>
    <dbReference type="NCBI Taxonomy" id="2364647"/>
    <lineage>
        <taxon>Bacteria</taxon>
        <taxon>Pseudomonadati</taxon>
        <taxon>Pseudomonadota</taxon>
        <taxon>Gammaproteobacteria</taxon>
        <taxon>Enterobacterales</taxon>
        <taxon>Erwiniaceae</taxon>
        <taxon>Pantoea</taxon>
    </lineage>
</organism>
<dbReference type="KEGG" id="kpie:N5580_22045"/>
<keyword evidence="2" id="KW-1185">Reference proteome</keyword>
<protein>
    <submittedName>
        <fullName evidence="1">Uncharacterized protein</fullName>
    </submittedName>
</protein>
<dbReference type="EMBL" id="CP104761">
    <property type="protein sequence ID" value="WBG93605.1"/>
    <property type="molecule type" value="Genomic_DNA"/>
</dbReference>
<evidence type="ECO:0000313" key="2">
    <source>
        <dbReference type="Proteomes" id="UP001211544"/>
    </source>
</evidence>
<sequence>MALSLSICVFKVNHGGESITSFNIENPENMAESFWEMPESNLYMVSIAKKKGPLREVKAGIAVLTSYNHLDKEFQDTLMALIRQNPVLKPMAERSNMTFFSSKLSVQGVIPNENELKRAFFNEYIKHSSAGNA</sequence>
<dbReference type="AlphaFoldDB" id="A0AAJ5UCP5"/>
<name>A0AAJ5UCP5_9GAMM</name>